<accession>A0A5B7H9C3</accession>
<reference evidence="1 2" key="1">
    <citation type="submission" date="2019-05" db="EMBL/GenBank/DDBJ databases">
        <title>Another draft genome of Portunus trituberculatus and its Hox gene families provides insights of decapod evolution.</title>
        <authorList>
            <person name="Jeong J.-H."/>
            <person name="Song I."/>
            <person name="Kim S."/>
            <person name="Choi T."/>
            <person name="Kim D."/>
            <person name="Ryu S."/>
            <person name="Kim W."/>
        </authorList>
    </citation>
    <scope>NUCLEOTIDE SEQUENCE [LARGE SCALE GENOMIC DNA]</scope>
    <source>
        <tissue evidence="1">Muscle</tissue>
    </source>
</reference>
<gene>
    <name evidence="1" type="ORF">E2C01_059756</name>
</gene>
<evidence type="ECO:0000313" key="2">
    <source>
        <dbReference type="Proteomes" id="UP000324222"/>
    </source>
</evidence>
<protein>
    <submittedName>
        <fullName evidence="1">Uncharacterized protein</fullName>
    </submittedName>
</protein>
<name>A0A5B7H9C3_PORTR</name>
<dbReference type="EMBL" id="VSRR010023594">
    <property type="protein sequence ID" value="MPC65618.1"/>
    <property type="molecule type" value="Genomic_DNA"/>
</dbReference>
<dbReference type="AlphaFoldDB" id="A0A5B7H9C3"/>
<dbReference type="Proteomes" id="UP000324222">
    <property type="component" value="Unassembled WGS sequence"/>
</dbReference>
<keyword evidence="2" id="KW-1185">Reference proteome</keyword>
<sequence>MKSSPLPQSPISTSKCRLAPVVLVATKNYAFLVFLKHILGEVQRVNKKFEAEVQDPTKLLSDLLHLIDSMKSKVLIPGKTLKAGELIESYLDPRPYLVYEFEKMSECKFPHEKEIRHRCAGFVVELIKQLQQRLPDNVQVLQSMSFLSAQGPYL</sequence>
<dbReference type="OrthoDB" id="6358180at2759"/>
<evidence type="ECO:0000313" key="1">
    <source>
        <dbReference type="EMBL" id="MPC65618.1"/>
    </source>
</evidence>
<proteinExistence type="predicted"/>
<comment type="caution">
    <text evidence="1">The sequence shown here is derived from an EMBL/GenBank/DDBJ whole genome shotgun (WGS) entry which is preliminary data.</text>
</comment>
<organism evidence="1 2">
    <name type="scientific">Portunus trituberculatus</name>
    <name type="common">Swimming crab</name>
    <name type="synonym">Neptunus trituberculatus</name>
    <dbReference type="NCBI Taxonomy" id="210409"/>
    <lineage>
        <taxon>Eukaryota</taxon>
        <taxon>Metazoa</taxon>
        <taxon>Ecdysozoa</taxon>
        <taxon>Arthropoda</taxon>
        <taxon>Crustacea</taxon>
        <taxon>Multicrustacea</taxon>
        <taxon>Malacostraca</taxon>
        <taxon>Eumalacostraca</taxon>
        <taxon>Eucarida</taxon>
        <taxon>Decapoda</taxon>
        <taxon>Pleocyemata</taxon>
        <taxon>Brachyura</taxon>
        <taxon>Eubrachyura</taxon>
        <taxon>Portunoidea</taxon>
        <taxon>Portunidae</taxon>
        <taxon>Portuninae</taxon>
        <taxon>Portunus</taxon>
    </lineage>
</organism>